<protein>
    <submittedName>
        <fullName evidence="2">Uncharacterized protein</fullName>
    </submittedName>
</protein>
<reference evidence="2 3" key="1">
    <citation type="submission" date="2016-05" db="EMBL/GenBank/DDBJ databases">
        <title>Genome sequencing reveals origins of a unique bacterial endosymbiosis in the earliest lineages of terrestrial Fungi.</title>
        <authorList>
            <consortium name="DOE Joint Genome Institute"/>
            <person name="Uehling J."/>
            <person name="Gryganskyi A."/>
            <person name="Hameed K."/>
            <person name="Tschaplinski T."/>
            <person name="Misztal P."/>
            <person name="Wu S."/>
            <person name="Desiro A."/>
            <person name="Vande Pol N."/>
            <person name="Du Z.-Y."/>
            <person name="Zienkiewicz A."/>
            <person name="Zienkiewicz K."/>
            <person name="Morin E."/>
            <person name="Tisserant E."/>
            <person name="Splivallo R."/>
            <person name="Hainaut M."/>
            <person name="Henrissat B."/>
            <person name="Ohm R."/>
            <person name="Kuo A."/>
            <person name="Yan J."/>
            <person name="Lipzen A."/>
            <person name="Nolan M."/>
            <person name="Labutti K."/>
            <person name="Barry K."/>
            <person name="Goldstein A."/>
            <person name="Labbe J."/>
            <person name="Schadt C."/>
            <person name="Tuskan G."/>
            <person name="Grigoriev I."/>
            <person name="Martin F."/>
            <person name="Vilgalys R."/>
            <person name="Bonito G."/>
        </authorList>
    </citation>
    <scope>NUCLEOTIDE SEQUENCE [LARGE SCALE GENOMIC DNA]</scope>
    <source>
        <strain evidence="2 3">AG-77</strain>
    </source>
</reference>
<evidence type="ECO:0000313" key="3">
    <source>
        <dbReference type="Proteomes" id="UP000078512"/>
    </source>
</evidence>
<feature type="region of interest" description="Disordered" evidence="1">
    <location>
        <begin position="69"/>
        <end position="107"/>
    </location>
</feature>
<accession>A0A197KE90</accession>
<dbReference type="Proteomes" id="UP000078512">
    <property type="component" value="Unassembled WGS sequence"/>
</dbReference>
<dbReference type="AlphaFoldDB" id="A0A197KE90"/>
<sequence length="107" mass="11395">MRSSMATMHNDLILTNDGISGNMNTFHKVVSAMAVNAAELAINAARVISNVEFTPVQIPAAPVFPSPFFSVSETPSSGPGQPPPPPPPPMQPQLRQPLLLDQQQVPL</sequence>
<evidence type="ECO:0000256" key="1">
    <source>
        <dbReference type="SAM" id="MobiDB-lite"/>
    </source>
</evidence>
<dbReference type="EMBL" id="KV442014">
    <property type="protein sequence ID" value="OAQ35488.1"/>
    <property type="molecule type" value="Genomic_DNA"/>
</dbReference>
<feature type="compositionally biased region" description="Low complexity" evidence="1">
    <location>
        <begin position="92"/>
        <end position="107"/>
    </location>
</feature>
<proteinExistence type="predicted"/>
<evidence type="ECO:0000313" key="2">
    <source>
        <dbReference type="EMBL" id="OAQ35488.1"/>
    </source>
</evidence>
<organism evidence="2 3">
    <name type="scientific">Linnemannia elongata AG-77</name>
    <dbReference type="NCBI Taxonomy" id="1314771"/>
    <lineage>
        <taxon>Eukaryota</taxon>
        <taxon>Fungi</taxon>
        <taxon>Fungi incertae sedis</taxon>
        <taxon>Mucoromycota</taxon>
        <taxon>Mortierellomycotina</taxon>
        <taxon>Mortierellomycetes</taxon>
        <taxon>Mortierellales</taxon>
        <taxon>Mortierellaceae</taxon>
        <taxon>Linnemannia</taxon>
    </lineage>
</organism>
<feature type="compositionally biased region" description="Pro residues" evidence="1">
    <location>
        <begin position="80"/>
        <end position="91"/>
    </location>
</feature>
<feature type="compositionally biased region" description="Low complexity" evidence="1">
    <location>
        <begin position="69"/>
        <end position="79"/>
    </location>
</feature>
<keyword evidence="3" id="KW-1185">Reference proteome</keyword>
<name>A0A197KE90_9FUNG</name>
<gene>
    <name evidence="2" type="ORF">K457DRAFT_579208</name>
</gene>